<protein>
    <submittedName>
        <fullName evidence="10">Glycerol-3-phosphate dehydrogenase/oxidase</fullName>
    </submittedName>
</protein>
<feature type="domain" description="Alpha-glycerophosphate oxidase C-terminal" evidence="9">
    <location>
        <begin position="431"/>
        <end position="485"/>
    </location>
</feature>
<dbReference type="RefSeq" id="WP_138771870.1">
    <property type="nucleotide sequence ID" value="NZ_VCQT01000024.1"/>
</dbReference>
<dbReference type="Pfam" id="PF16901">
    <property type="entry name" value="DAO_C"/>
    <property type="match status" value="1"/>
</dbReference>
<evidence type="ECO:0000313" key="11">
    <source>
        <dbReference type="Proteomes" id="UP000739180"/>
    </source>
</evidence>
<evidence type="ECO:0000256" key="7">
    <source>
        <dbReference type="SAM" id="MobiDB-lite"/>
    </source>
</evidence>
<dbReference type="SUPFAM" id="SSF51905">
    <property type="entry name" value="FAD/NAD(P)-binding domain"/>
    <property type="match status" value="1"/>
</dbReference>
<evidence type="ECO:0000256" key="2">
    <source>
        <dbReference type="ARBA" id="ARBA00007330"/>
    </source>
</evidence>
<name>A0ABY2XPG4_9GAMM</name>
<evidence type="ECO:0000259" key="8">
    <source>
        <dbReference type="Pfam" id="PF01266"/>
    </source>
</evidence>
<comment type="caution">
    <text evidence="10">The sequence shown here is derived from an EMBL/GenBank/DDBJ whole genome shotgun (WGS) entry which is preliminary data.</text>
</comment>
<keyword evidence="5" id="KW-0274">FAD</keyword>
<feature type="compositionally biased region" description="Basic and acidic residues" evidence="7">
    <location>
        <begin position="349"/>
        <end position="360"/>
    </location>
</feature>
<dbReference type="Gene3D" id="3.50.50.60">
    <property type="entry name" value="FAD/NAD(P)-binding domain"/>
    <property type="match status" value="1"/>
</dbReference>
<comment type="cofactor">
    <cofactor evidence="1">
        <name>FAD</name>
        <dbReference type="ChEBI" id="CHEBI:57692"/>
    </cofactor>
</comment>
<dbReference type="Proteomes" id="UP000739180">
    <property type="component" value="Unassembled WGS sequence"/>
</dbReference>
<gene>
    <name evidence="10" type="ORF">FGS76_06815</name>
</gene>
<dbReference type="PANTHER" id="PTHR11985:SF35">
    <property type="entry name" value="ANAEROBIC GLYCEROL-3-PHOSPHATE DEHYDROGENASE SUBUNIT A"/>
    <property type="match status" value="1"/>
</dbReference>
<dbReference type="PANTHER" id="PTHR11985">
    <property type="entry name" value="GLYCEROL-3-PHOSPHATE DEHYDROGENASE"/>
    <property type="match status" value="1"/>
</dbReference>
<evidence type="ECO:0000259" key="9">
    <source>
        <dbReference type="Pfam" id="PF16901"/>
    </source>
</evidence>
<dbReference type="Pfam" id="PF01266">
    <property type="entry name" value="DAO"/>
    <property type="match status" value="1"/>
</dbReference>
<dbReference type="Gene3D" id="3.30.9.10">
    <property type="entry name" value="D-Amino Acid Oxidase, subunit A, domain 2"/>
    <property type="match status" value="1"/>
</dbReference>
<sequence>MLGARPALATLAERQWDLIVVGGGITGAGVLLEAARQGHKVLLLEQRDFAWGTSSRSSKMVHGGLRYIAQGDVRLTRDALRERERLLRDLPGLVERATYLFPLRKGKFPGRWPMTAVLSLYDFLAGIRDHRFVPRRELLARVPGLDATGLSGAMSYTDALTDDCRLVIRCLLEAARLGGESLNYTQALDARREGDRTQLTVEDRVSGERATLSAPVVINATGAWADRLGAPEPGTPPRIRPLRGSHLFVDPARLPVDDCLTVMHPRDGRPVFVFPWEGVTCVGTTDLDHGDDLDLEASASAGEVDYLLELINSQFPGAALGRQDVLSTMAGVRPVIASDAARKAAAGKPGDRAPSKERRDHAVWQGNGVVTVSGGKLTTFRLIALDALAAAGLLDARAARRARRSNAPMFRPLPEAPLQVDQFLHGNQDDDALIRWMLENEAVVHLDDLLLRRTRLGLLRRDGGAALAPRLQALTGEILGWDQARWEQEWSRYQELRERFYGVPPAERAAA</sequence>
<evidence type="ECO:0000256" key="1">
    <source>
        <dbReference type="ARBA" id="ARBA00001974"/>
    </source>
</evidence>
<evidence type="ECO:0000256" key="6">
    <source>
        <dbReference type="ARBA" id="ARBA00023002"/>
    </source>
</evidence>
<keyword evidence="6" id="KW-0560">Oxidoreductase</keyword>
<keyword evidence="4" id="KW-0319">Glycerol metabolism</keyword>
<dbReference type="Gene3D" id="1.10.8.870">
    <property type="entry name" value="Alpha-glycerophosphate oxidase, cap domain"/>
    <property type="match status" value="1"/>
</dbReference>
<dbReference type="EMBL" id="VCQT01000024">
    <property type="protein sequence ID" value="TMW13507.1"/>
    <property type="molecule type" value="Genomic_DNA"/>
</dbReference>
<evidence type="ECO:0000256" key="5">
    <source>
        <dbReference type="ARBA" id="ARBA00022827"/>
    </source>
</evidence>
<reference evidence="10 11" key="1">
    <citation type="submission" date="2019-05" db="EMBL/GenBank/DDBJ databases">
        <title>Genome of Alcanivorax gelatiniphagus, an oil degrading marine bacteria.</title>
        <authorList>
            <person name="Kwon K.K."/>
        </authorList>
    </citation>
    <scope>NUCLEOTIDE SEQUENCE [LARGE SCALE GENOMIC DNA]</scope>
    <source>
        <strain evidence="10 11">MEBiC 08158</strain>
    </source>
</reference>
<organism evidence="10 11">
    <name type="scientific">Alloalcanivorax gelatiniphagus</name>
    <dbReference type="NCBI Taxonomy" id="1194167"/>
    <lineage>
        <taxon>Bacteria</taxon>
        <taxon>Pseudomonadati</taxon>
        <taxon>Pseudomonadota</taxon>
        <taxon>Gammaproteobacteria</taxon>
        <taxon>Oceanospirillales</taxon>
        <taxon>Alcanivoracaceae</taxon>
        <taxon>Alloalcanivorax</taxon>
    </lineage>
</organism>
<evidence type="ECO:0000256" key="4">
    <source>
        <dbReference type="ARBA" id="ARBA00022798"/>
    </source>
</evidence>
<dbReference type="InterPro" id="IPR031656">
    <property type="entry name" value="DAO_C"/>
</dbReference>
<dbReference type="InterPro" id="IPR006076">
    <property type="entry name" value="FAD-dep_OxRdtase"/>
</dbReference>
<keyword evidence="3" id="KW-0285">Flavoprotein</keyword>
<evidence type="ECO:0000313" key="10">
    <source>
        <dbReference type="EMBL" id="TMW13507.1"/>
    </source>
</evidence>
<dbReference type="InterPro" id="IPR036188">
    <property type="entry name" value="FAD/NAD-bd_sf"/>
</dbReference>
<evidence type="ECO:0000256" key="3">
    <source>
        <dbReference type="ARBA" id="ARBA00022630"/>
    </source>
</evidence>
<dbReference type="InterPro" id="IPR000447">
    <property type="entry name" value="G3P_DH_FAD-dep"/>
</dbReference>
<dbReference type="InterPro" id="IPR038299">
    <property type="entry name" value="DAO_C_sf"/>
</dbReference>
<keyword evidence="11" id="KW-1185">Reference proteome</keyword>
<feature type="region of interest" description="Disordered" evidence="7">
    <location>
        <begin position="340"/>
        <end position="360"/>
    </location>
</feature>
<accession>A0ABY2XPG4</accession>
<feature type="domain" description="FAD dependent oxidoreductase" evidence="8">
    <location>
        <begin position="17"/>
        <end position="379"/>
    </location>
</feature>
<comment type="similarity">
    <text evidence="2">Belongs to the FAD-dependent glycerol-3-phosphate dehydrogenase family.</text>
</comment>
<dbReference type="PRINTS" id="PR01001">
    <property type="entry name" value="FADG3PDH"/>
</dbReference>
<proteinExistence type="inferred from homology"/>